<protein>
    <recommendedName>
        <fullName evidence="3">Gamma-glutamyl kinase</fullName>
    </recommendedName>
</protein>
<evidence type="ECO:0008006" key="3">
    <source>
        <dbReference type="Google" id="ProtNLM"/>
    </source>
</evidence>
<gene>
    <name evidence="1" type="ORF">SAMN04488239_10425</name>
</gene>
<evidence type="ECO:0000313" key="1">
    <source>
        <dbReference type="EMBL" id="SDC87592.1"/>
    </source>
</evidence>
<dbReference type="OrthoDB" id="7687351at2"/>
<evidence type="ECO:0000313" key="2">
    <source>
        <dbReference type="Proteomes" id="UP000199628"/>
    </source>
</evidence>
<dbReference type="Proteomes" id="UP000199628">
    <property type="component" value="Unassembled WGS sequence"/>
</dbReference>
<dbReference type="STRING" id="639004.SAMN04488239_10425"/>
<keyword evidence="2" id="KW-1185">Reference proteome</keyword>
<reference evidence="2" key="1">
    <citation type="submission" date="2016-10" db="EMBL/GenBank/DDBJ databases">
        <authorList>
            <person name="Varghese N."/>
            <person name="Submissions S."/>
        </authorList>
    </citation>
    <scope>NUCLEOTIDE SEQUENCE [LARGE SCALE GENOMIC DNA]</scope>
    <source>
        <strain evidence="2">CGMCC 1.9108</strain>
    </source>
</reference>
<organism evidence="1 2">
    <name type="scientific">Ruegeria marina</name>
    <dbReference type="NCBI Taxonomy" id="639004"/>
    <lineage>
        <taxon>Bacteria</taxon>
        <taxon>Pseudomonadati</taxon>
        <taxon>Pseudomonadota</taxon>
        <taxon>Alphaproteobacteria</taxon>
        <taxon>Rhodobacterales</taxon>
        <taxon>Roseobacteraceae</taxon>
        <taxon>Ruegeria</taxon>
    </lineage>
</organism>
<sequence>MLVFFKERLVFLSVPKTGTTAFQSALRTRADIVVSDPPELKHAPIYRYDRFFRPIFSKMFGIEMDILAVVREPVDWLGSWYRYRQRPFMAGKPNSTAGISFDEFVTAYLQGKRPPYADVGSQARFLTPRPDGCKASYLFKYENQPALLDFLQSRLDTKIDLPRENVSPAMSLDLDPDIAERFRRKFADEFDLHTSAR</sequence>
<dbReference type="EMBL" id="FMZV01000004">
    <property type="protein sequence ID" value="SDC87592.1"/>
    <property type="molecule type" value="Genomic_DNA"/>
</dbReference>
<name>A0A1G6Q539_9RHOB</name>
<accession>A0A1G6Q539</accession>
<dbReference type="Gene3D" id="3.40.50.300">
    <property type="entry name" value="P-loop containing nucleotide triphosphate hydrolases"/>
    <property type="match status" value="1"/>
</dbReference>
<dbReference type="SUPFAM" id="SSF52540">
    <property type="entry name" value="P-loop containing nucleoside triphosphate hydrolases"/>
    <property type="match status" value="1"/>
</dbReference>
<dbReference type="RefSeq" id="WP_093029149.1">
    <property type="nucleotide sequence ID" value="NZ_FMZV01000004.1"/>
</dbReference>
<dbReference type="AlphaFoldDB" id="A0A1G6Q539"/>
<proteinExistence type="predicted"/>
<dbReference type="InterPro" id="IPR027417">
    <property type="entry name" value="P-loop_NTPase"/>
</dbReference>